<dbReference type="PANTHER" id="PTHR23293">
    <property type="entry name" value="FAD SYNTHETASE-RELATED FMN ADENYLYLTRANSFERASE"/>
    <property type="match status" value="1"/>
</dbReference>
<evidence type="ECO:0000259" key="14">
    <source>
        <dbReference type="Pfam" id="PF01507"/>
    </source>
</evidence>
<dbReference type="GO" id="GO:0003919">
    <property type="term" value="F:FMN adenylyltransferase activity"/>
    <property type="evidence" value="ECO:0007669"/>
    <property type="project" value="UniProtKB-EC"/>
</dbReference>
<accession>A0A4S8T1Y9</accession>
<feature type="region of interest" description="Disordered" evidence="13">
    <location>
        <begin position="240"/>
        <end position="273"/>
    </location>
</feature>
<evidence type="ECO:0000256" key="8">
    <source>
        <dbReference type="ARBA" id="ARBA00022827"/>
    </source>
</evidence>
<evidence type="ECO:0000313" key="16">
    <source>
        <dbReference type="Proteomes" id="UP000304951"/>
    </source>
</evidence>
<keyword evidence="4" id="KW-0288">FMN</keyword>
<dbReference type="EMBL" id="QZAF01000005">
    <property type="protein sequence ID" value="THV77459.1"/>
    <property type="molecule type" value="Genomic_DNA"/>
</dbReference>
<dbReference type="CDD" id="cd23948">
    <property type="entry name" value="FAD_synthase"/>
    <property type="match status" value="1"/>
</dbReference>
<evidence type="ECO:0000256" key="1">
    <source>
        <dbReference type="ARBA" id="ARBA00004726"/>
    </source>
</evidence>
<feature type="domain" description="Phosphoadenosine phosphosulphate reductase" evidence="14">
    <location>
        <begin position="77"/>
        <end position="236"/>
    </location>
</feature>
<keyword evidence="6" id="KW-0548">Nucleotidyltransferase</keyword>
<dbReference type="InterPro" id="IPR002500">
    <property type="entry name" value="PAPS_reduct_dom"/>
</dbReference>
<evidence type="ECO:0000256" key="3">
    <source>
        <dbReference type="ARBA" id="ARBA00022630"/>
    </source>
</evidence>
<dbReference type="Gene3D" id="3.40.50.620">
    <property type="entry name" value="HUPs"/>
    <property type="match status" value="1"/>
</dbReference>
<evidence type="ECO:0000256" key="11">
    <source>
        <dbReference type="ARBA" id="ARBA00031871"/>
    </source>
</evidence>
<evidence type="ECO:0000256" key="12">
    <source>
        <dbReference type="ARBA" id="ARBA00049494"/>
    </source>
</evidence>
<dbReference type="InterPro" id="IPR014729">
    <property type="entry name" value="Rossmann-like_a/b/a_fold"/>
</dbReference>
<dbReference type="Pfam" id="PF01507">
    <property type="entry name" value="PAPS_reduct"/>
    <property type="match status" value="1"/>
</dbReference>
<dbReference type="FunFam" id="3.40.50.620:FF:000187">
    <property type="entry name" value="Probable FAD synthetase"/>
    <property type="match status" value="1"/>
</dbReference>
<dbReference type="PANTHER" id="PTHR23293:SF9">
    <property type="entry name" value="FAD SYNTHASE"/>
    <property type="match status" value="1"/>
</dbReference>
<name>A0A4S8T1Y9_AURPU</name>
<evidence type="ECO:0000256" key="13">
    <source>
        <dbReference type="SAM" id="MobiDB-lite"/>
    </source>
</evidence>
<keyword evidence="5" id="KW-0808">Transferase</keyword>
<keyword evidence="8" id="KW-0274">FAD</keyword>
<evidence type="ECO:0000256" key="5">
    <source>
        <dbReference type="ARBA" id="ARBA00022679"/>
    </source>
</evidence>
<evidence type="ECO:0000313" key="15">
    <source>
        <dbReference type="EMBL" id="THV77459.1"/>
    </source>
</evidence>
<reference evidence="15 16" key="1">
    <citation type="submission" date="2018-10" db="EMBL/GenBank/DDBJ databases">
        <title>Fifty Aureobasidium pullulans genomes reveal a recombining polyextremotolerant generalist.</title>
        <authorList>
            <person name="Gostincar C."/>
            <person name="Turk M."/>
            <person name="Zajc J."/>
            <person name="Gunde-Cimerman N."/>
        </authorList>
    </citation>
    <scope>NUCLEOTIDE SEQUENCE [LARGE SCALE GENOMIC DNA]</scope>
    <source>
        <strain evidence="15 16">EXF-11900</strain>
    </source>
</reference>
<evidence type="ECO:0000256" key="6">
    <source>
        <dbReference type="ARBA" id="ARBA00022695"/>
    </source>
</evidence>
<comment type="catalytic activity">
    <reaction evidence="12">
        <text>FMN + ATP + H(+) = FAD + diphosphate</text>
        <dbReference type="Rhea" id="RHEA:17237"/>
        <dbReference type="ChEBI" id="CHEBI:15378"/>
        <dbReference type="ChEBI" id="CHEBI:30616"/>
        <dbReference type="ChEBI" id="CHEBI:33019"/>
        <dbReference type="ChEBI" id="CHEBI:57692"/>
        <dbReference type="ChEBI" id="CHEBI:58210"/>
        <dbReference type="EC" id="2.7.7.2"/>
    </reaction>
</comment>
<keyword evidence="9" id="KW-0067">ATP-binding</keyword>
<gene>
    <name evidence="15" type="ORF">D6D28_00354</name>
</gene>
<dbReference type="AlphaFoldDB" id="A0A4S8T1Y9"/>
<keyword evidence="7" id="KW-0547">Nucleotide-binding</keyword>
<proteinExistence type="predicted"/>
<comment type="pathway">
    <text evidence="1">Cofactor biosynthesis; FAD biosynthesis; FAD from FMN: step 1/1.</text>
</comment>
<dbReference type="GO" id="GO:0005524">
    <property type="term" value="F:ATP binding"/>
    <property type="evidence" value="ECO:0007669"/>
    <property type="project" value="UniProtKB-KW"/>
</dbReference>
<dbReference type="GO" id="GO:0006747">
    <property type="term" value="P:FAD biosynthetic process"/>
    <property type="evidence" value="ECO:0007669"/>
    <property type="project" value="TreeGrafter"/>
</dbReference>
<organism evidence="15 16">
    <name type="scientific">Aureobasidium pullulans</name>
    <name type="common">Black yeast</name>
    <name type="synonym">Pullularia pullulans</name>
    <dbReference type="NCBI Taxonomy" id="5580"/>
    <lineage>
        <taxon>Eukaryota</taxon>
        <taxon>Fungi</taxon>
        <taxon>Dikarya</taxon>
        <taxon>Ascomycota</taxon>
        <taxon>Pezizomycotina</taxon>
        <taxon>Dothideomycetes</taxon>
        <taxon>Dothideomycetidae</taxon>
        <taxon>Dothideales</taxon>
        <taxon>Saccotheciaceae</taxon>
        <taxon>Aureobasidium</taxon>
    </lineage>
</organism>
<sequence>MPETLLGIRSDDQGRTETIAPGQEEHLPALCAKVHARVTAFLAAQASTDRLRGVQEQTRLSLKVLDEALERYSLAELSLSYNGGKDCLVLLILYLAALHAYSAKTSTQLPNTLESVYIVSPHPFPEVEDFVQLSIDTYHLDLARYARSMRQAFEDYLHDKSHVKAIFVGTRRTDPHGATLKYFDPTDRGWPAFMRIHPVIDWHYAEVWTFIRHLDIPYCSLYDKGYTSLGGTTDTYPNPVLKTAGDKNSDADTTYRPAYELVQDEEERLGRDK</sequence>
<comment type="caution">
    <text evidence="15">The sequence shown here is derived from an EMBL/GenBank/DDBJ whole genome shotgun (WGS) entry which is preliminary data.</text>
</comment>
<keyword evidence="3" id="KW-0285">Flavoprotein</keyword>
<dbReference type="EC" id="2.7.7.2" evidence="2"/>
<protein>
    <recommendedName>
        <fullName evidence="2">FAD synthase</fullName>
        <ecNumber evidence="2">2.7.7.2</ecNumber>
    </recommendedName>
    <alternativeName>
        <fullName evidence="10">FAD pyrophosphorylase</fullName>
    </alternativeName>
    <alternativeName>
        <fullName evidence="11">FMN adenylyltransferase</fullName>
    </alternativeName>
</protein>
<evidence type="ECO:0000256" key="4">
    <source>
        <dbReference type="ARBA" id="ARBA00022643"/>
    </source>
</evidence>
<dbReference type="SUPFAM" id="SSF52402">
    <property type="entry name" value="Adenine nucleotide alpha hydrolases-like"/>
    <property type="match status" value="1"/>
</dbReference>
<evidence type="ECO:0000256" key="10">
    <source>
        <dbReference type="ARBA" id="ARBA00031145"/>
    </source>
</evidence>
<evidence type="ECO:0000256" key="7">
    <source>
        <dbReference type="ARBA" id="ARBA00022741"/>
    </source>
</evidence>
<dbReference type="Proteomes" id="UP000304951">
    <property type="component" value="Unassembled WGS sequence"/>
</dbReference>
<evidence type="ECO:0000256" key="2">
    <source>
        <dbReference type="ARBA" id="ARBA00012393"/>
    </source>
</evidence>
<evidence type="ECO:0000256" key="9">
    <source>
        <dbReference type="ARBA" id="ARBA00022840"/>
    </source>
</evidence>